<evidence type="ECO:0000313" key="1">
    <source>
        <dbReference type="EMBL" id="KAF2628027.1"/>
    </source>
</evidence>
<accession>A0ACB6S4G5</accession>
<proteinExistence type="predicted"/>
<organism evidence="1 2">
    <name type="scientific">Macroventuria anomochaeta</name>
    <dbReference type="NCBI Taxonomy" id="301207"/>
    <lineage>
        <taxon>Eukaryota</taxon>
        <taxon>Fungi</taxon>
        <taxon>Dikarya</taxon>
        <taxon>Ascomycota</taxon>
        <taxon>Pezizomycotina</taxon>
        <taxon>Dothideomycetes</taxon>
        <taxon>Pleosporomycetidae</taxon>
        <taxon>Pleosporales</taxon>
        <taxon>Pleosporineae</taxon>
        <taxon>Didymellaceae</taxon>
        <taxon>Macroventuria</taxon>
    </lineage>
</organism>
<sequence>MLLPTISPEALNSLPSKATCDLLVEGYLRTFEGVFRALHVPSFRKEYEDYWSGRAQGKPSILLKIMLVCAIGVPFYTGVDQPRLRGTCTKWIQAAEAWLAAPHAKSRLNMAGLQIQILVLLAKQVCNSEGDHIWIPAGSLLRTAMYLGLHRDPSYFGKINTFHAEMRRRLWATVLELTVQSSMDMGMSPLVSVQDYDTKPPSNVNDDDLHEQDDSPINVRPLDEYTDCSIQIAFAESIPIRLEIIRLINNLRFDLSYPECVRLGKELTQLCHSKTHFLKEALKNGASITPFQIKLLDSLVRRFILGLHRPYFVKAKDNPEYHFSRKICLDASLAIFAPATAPVAGRNDDWTLVTYRAVGFFKALILYATSTIYYELNTQIEEHRDTLAQTAPLVSSTSTVRTFALPPQSQTLYNALISAYRIAVSRIRNGETNAKGVIFFACATARIDALVAGTDPEAAVLEAAKTGIAEMRRIMAEVYEQEHGEPIDLTTSRQSVPDKNHGRGEGADDVTGQGIPTGTGANTEAIFGGLGSHSGVDVNTAFSSGFDAGGMDAQPILQSDTMDFDYTFLADPEWFFDSSRAGMSSSMDFGRF</sequence>
<evidence type="ECO:0000313" key="2">
    <source>
        <dbReference type="Proteomes" id="UP000799754"/>
    </source>
</evidence>
<dbReference type="Proteomes" id="UP000799754">
    <property type="component" value="Unassembled WGS sequence"/>
</dbReference>
<protein>
    <submittedName>
        <fullName evidence="1">Uncharacterized protein</fullName>
    </submittedName>
</protein>
<dbReference type="EMBL" id="MU006714">
    <property type="protein sequence ID" value="KAF2628027.1"/>
    <property type="molecule type" value="Genomic_DNA"/>
</dbReference>
<reference evidence="1" key="1">
    <citation type="journal article" date="2020" name="Stud. Mycol.">
        <title>101 Dothideomycetes genomes: a test case for predicting lifestyles and emergence of pathogens.</title>
        <authorList>
            <person name="Haridas S."/>
            <person name="Albert R."/>
            <person name="Binder M."/>
            <person name="Bloem J."/>
            <person name="Labutti K."/>
            <person name="Salamov A."/>
            <person name="Andreopoulos B."/>
            <person name="Baker S."/>
            <person name="Barry K."/>
            <person name="Bills G."/>
            <person name="Bluhm B."/>
            <person name="Cannon C."/>
            <person name="Castanera R."/>
            <person name="Culley D."/>
            <person name="Daum C."/>
            <person name="Ezra D."/>
            <person name="Gonzalez J."/>
            <person name="Henrissat B."/>
            <person name="Kuo A."/>
            <person name="Liang C."/>
            <person name="Lipzen A."/>
            <person name="Lutzoni F."/>
            <person name="Magnuson J."/>
            <person name="Mondo S."/>
            <person name="Nolan M."/>
            <person name="Ohm R."/>
            <person name="Pangilinan J."/>
            <person name="Park H.-J."/>
            <person name="Ramirez L."/>
            <person name="Alfaro M."/>
            <person name="Sun H."/>
            <person name="Tritt A."/>
            <person name="Yoshinaga Y."/>
            <person name="Zwiers L.-H."/>
            <person name="Turgeon B."/>
            <person name="Goodwin S."/>
            <person name="Spatafora J."/>
            <person name="Crous P."/>
            <person name="Grigoriev I."/>
        </authorList>
    </citation>
    <scope>NUCLEOTIDE SEQUENCE</scope>
    <source>
        <strain evidence="1">CBS 525.71</strain>
    </source>
</reference>
<name>A0ACB6S4G5_9PLEO</name>
<gene>
    <name evidence="1" type="ORF">BU25DRAFT_410150</name>
</gene>
<comment type="caution">
    <text evidence="1">The sequence shown here is derived from an EMBL/GenBank/DDBJ whole genome shotgun (WGS) entry which is preliminary data.</text>
</comment>
<keyword evidence="2" id="KW-1185">Reference proteome</keyword>